<dbReference type="GO" id="GO:0008270">
    <property type="term" value="F:zinc ion binding"/>
    <property type="evidence" value="ECO:0007669"/>
    <property type="project" value="InterPro"/>
</dbReference>
<sequence length="135" mass="15247">MPIWWERVRHLLSMSELDHSALPDLRELASTRVRVKGTPYRVHDPERRLAGDRLYVLRREPANRRDPSAIAVYAQGRSIGYVSTVRAERMAPLLDQLGGAALVNGVGADTDSIRLWVDLPEEDALRGFVRSYPSV</sequence>
<name>A0A5J5JC19_9MICO</name>
<gene>
    <name evidence="2" type="ORF">F6J85_05270</name>
</gene>
<keyword evidence="3" id="KW-1185">Reference proteome</keyword>
<reference evidence="3" key="1">
    <citation type="submission" date="2019-09" db="EMBL/GenBank/DDBJ databases">
        <title>Mumia zhuanghuii sp. nov. isolated from the intestinal contents of plateau pika (Ochotona curzoniae) in the Qinghai-Tibet plateau of China.</title>
        <authorList>
            <person name="Tian Z."/>
        </authorList>
    </citation>
    <scope>NUCLEOTIDE SEQUENCE [LARGE SCALE GENOMIC DNA]</scope>
    <source>
        <strain evidence="3">L-031</strain>
    </source>
</reference>
<dbReference type="RefSeq" id="WP_150921320.1">
    <property type="nucleotide sequence ID" value="NZ_CP044232.1"/>
</dbReference>
<dbReference type="EMBL" id="CP044232">
    <property type="protein sequence ID" value="QEW02569.1"/>
    <property type="molecule type" value="Genomic_DNA"/>
</dbReference>
<organism evidence="2 3">
    <name type="scientific">Microbacterium lushaniae</name>
    <dbReference type="NCBI Taxonomy" id="2614639"/>
    <lineage>
        <taxon>Bacteria</taxon>
        <taxon>Bacillati</taxon>
        <taxon>Actinomycetota</taxon>
        <taxon>Actinomycetes</taxon>
        <taxon>Micrococcales</taxon>
        <taxon>Microbacteriaceae</taxon>
        <taxon>Microbacterium</taxon>
    </lineage>
</organism>
<dbReference type="KEGG" id="mlz:F6J85_05270"/>
<proteinExistence type="predicted"/>
<evidence type="ECO:0000313" key="3">
    <source>
        <dbReference type="Proteomes" id="UP000325516"/>
    </source>
</evidence>
<dbReference type="AlphaFoldDB" id="A0A5J5JC19"/>
<accession>A0A5J5JC19</accession>
<accession>A0A5J6L227</accession>
<evidence type="ECO:0000313" key="2">
    <source>
        <dbReference type="EMBL" id="QEW02569.1"/>
    </source>
</evidence>
<dbReference type="Pfam" id="PF08797">
    <property type="entry name" value="HIRAN"/>
    <property type="match status" value="1"/>
</dbReference>
<protein>
    <recommendedName>
        <fullName evidence="1">HIRAN domain-containing protein</fullName>
    </recommendedName>
</protein>
<dbReference type="Proteomes" id="UP000325516">
    <property type="component" value="Chromosome"/>
</dbReference>
<dbReference type="InterPro" id="IPR014905">
    <property type="entry name" value="HIRAN"/>
</dbReference>
<dbReference type="GO" id="GO:0003676">
    <property type="term" value="F:nucleic acid binding"/>
    <property type="evidence" value="ECO:0007669"/>
    <property type="project" value="InterPro"/>
</dbReference>
<feature type="domain" description="HIRAN" evidence="1">
    <location>
        <begin position="31"/>
        <end position="99"/>
    </location>
</feature>
<evidence type="ECO:0000259" key="1">
    <source>
        <dbReference type="Pfam" id="PF08797"/>
    </source>
</evidence>
<dbReference type="Gene3D" id="3.30.70.2330">
    <property type="match status" value="1"/>
</dbReference>
<dbReference type="GO" id="GO:0016818">
    <property type="term" value="F:hydrolase activity, acting on acid anhydrides, in phosphorus-containing anhydrides"/>
    <property type="evidence" value="ECO:0007669"/>
    <property type="project" value="InterPro"/>
</dbReference>